<dbReference type="Gene3D" id="1.50.10.20">
    <property type="match status" value="2"/>
</dbReference>
<dbReference type="AlphaFoldDB" id="A0A518H9H9"/>
<proteinExistence type="predicted"/>
<dbReference type="KEGG" id="tpla:ElP_54430"/>
<keyword evidence="1" id="KW-0808">Transferase</keyword>
<evidence type="ECO:0000313" key="1">
    <source>
        <dbReference type="EMBL" id="QDV37503.1"/>
    </source>
</evidence>
<sequence length="318" mass="33494">MFLLMLSAAVASTTTGPEAPEARAVAYLAAEVPRWRGENGCASCHHNGDGARALYRARALGMAVPESGTADSTAWLRRPESWEDNGGDGAFSDTRLARIQFARALAGAIEAGAVGDRSTLDRAARLLAEDQGPDGSWPLDGPDTLGSPATYGWSLATLAARDVLSAADPVRHRPRIDAATAWLRARPIRTVMDASVELLRRDDPGVPGVARRRELALDLLRRSVSSDGGWGPYETSPPEAFDTALAVLALSATGDDQAGRLAGRGREFLIASQLPSGGWVGTTRPSGNESLAQHTSTTAWATLALLETRPTGEETSGD</sequence>
<gene>
    <name evidence="1" type="ORF">ElP_54430</name>
</gene>
<keyword evidence="2" id="KW-1185">Reference proteome</keyword>
<dbReference type="InterPro" id="IPR008930">
    <property type="entry name" value="Terpenoid_cyclase/PrenylTrfase"/>
</dbReference>
<name>A0A518H9H9_9BACT</name>
<organism evidence="1 2">
    <name type="scientific">Tautonia plasticadhaerens</name>
    <dbReference type="NCBI Taxonomy" id="2527974"/>
    <lineage>
        <taxon>Bacteria</taxon>
        <taxon>Pseudomonadati</taxon>
        <taxon>Planctomycetota</taxon>
        <taxon>Planctomycetia</taxon>
        <taxon>Isosphaerales</taxon>
        <taxon>Isosphaeraceae</taxon>
        <taxon>Tautonia</taxon>
    </lineage>
</organism>
<dbReference type="RefSeq" id="WP_145275404.1">
    <property type="nucleotide sequence ID" value="NZ_CP036426.1"/>
</dbReference>
<accession>A0A518H9H9</accession>
<dbReference type="SUPFAM" id="SSF48239">
    <property type="entry name" value="Terpenoid cyclases/Protein prenyltransferases"/>
    <property type="match status" value="1"/>
</dbReference>
<evidence type="ECO:0000313" key="2">
    <source>
        <dbReference type="Proteomes" id="UP000317835"/>
    </source>
</evidence>
<protein>
    <submittedName>
        <fullName evidence="1">Prenyltransferase and squalene oxidase repeat protein</fullName>
    </submittedName>
</protein>
<dbReference type="Proteomes" id="UP000317835">
    <property type="component" value="Chromosome"/>
</dbReference>
<dbReference type="GO" id="GO:0016740">
    <property type="term" value="F:transferase activity"/>
    <property type="evidence" value="ECO:0007669"/>
    <property type="project" value="UniProtKB-KW"/>
</dbReference>
<dbReference type="EMBL" id="CP036426">
    <property type="protein sequence ID" value="QDV37503.1"/>
    <property type="molecule type" value="Genomic_DNA"/>
</dbReference>
<dbReference type="OrthoDB" id="267755at2"/>
<reference evidence="1 2" key="1">
    <citation type="submission" date="2019-02" db="EMBL/GenBank/DDBJ databases">
        <title>Deep-cultivation of Planctomycetes and their phenomic and genomic characterization uncovers novel biology.</title>
        <authorList>
            <person name="Wiegand S."/>
            <person name="Jogler M."/>
            <person name="Boedeker C."/>
            <person name="Pinto D."/>
            <person name="Vollmers J."/>
            <person name="Rivas-Marin E."/>
            <person name="Kohn T."/>
            <person name="Peeters S.H."/>
            <person name="Heuer A."/>
            <person name="Rast P."/>
            <person name="Oberbeckmann S."/>
            <person name="Bunk B."/>
            <person name="Jeske O."/>
            <person name="Meyerdierks A."/>
            <person name="Storesund J.E."/>
            <person name="Kallscheuer N."/>
            <person name="Luecker S."/>
            <person name="Lage O.M."/>
            <person name="Pohl T."/>
            <person name="Merkel B.J."/>
            <person name="Hornburger P."/>
            <person name="Mueller R.-W."/>
            <person name="Bruemmer F."/>
            <person name="Labrenz M."/>
            <person name="Spormann A.M."/>
            <person name="Op den Camp H."/>
            <person name="Overmann J."/>
            <person name="Amann R."/>
            <person name="Jetten M.S.M."/>
            <person name="Mascher T."/>
            <person name="Medema M.H."/>
            <person name="Devos D.P."/>
            <person name="Kaster A.-K."/>
            <person name="Ovreas L."/>
            <person name="Rohde M."/>
            <person name="Galperin M.Y."/>
            <person name="Jogler C."/>
        </authorList>
    </citation>
    <scope>NUCLEOTIDE SEQUENCE [LARGE SCALE GENOMIC DNA]</scope>
    <source>
        <strain evidence="1 2">ElP</strain>
    </source>
</reference>